<feature type="coiled-coil region" evidence="1">
    <location>
        <begin position="382"/>
        <end position="409"/>
    </location>
</feature>
<dbReference type="OrthoDB" id="56632at2"/>
<evidence type="ECO:0000313" key="4">
    <source>
        <dbReference type="EMBL" id="BAO81901.1"/>
    </source>
</evidence>
<dbReference type="Proteomes" id="UP000067461">
    <property type="component" value="Chromosome"/>
</dbReference>
<evidence type="ECO:0000313" key="5">
    <source>
        <dbReference type="Proteomes" id="UP000067461"/>
    </source>
</evidence>
<dbReference type="Gene3D" id="3.40.50.12780">
    <property type="entry name" value="N-terminal domain of ligase-like"/>
    <property type="match status" value="1"/>
</dbReference>
<dbReference type="InterPro" id="IPR045851">
    <property type="entry name" value="AMP-bd_C_sf"/>
</dbReference>
<dbReference type="InterPro" id="IPR000873">
    <property type="entry name" value="AMP-dep_synth/lig_dom"/>
</dbReference>
<dbReference type="AlphaFoldDB" id="A0A060NIK1"/>
<protein>
    <submittedName>
        <fullName evidence="4">Coenzyme F390 synthetase</fullName>
    </submittedName>
</protein>
<dbReference type="Pfam" id="PF14535">
    <property type="entry name" value="AMP-binding_C_2"/>
    <property type="match status" value="1"/>
</dbReference>
<organism evidence="4 5">
    <name type="scientific">Serpentinimonas raichei</name>
    <dbReference type="NCBI Taxonomy" id="1458425"/>
    <lineage>
        <taxon>Bacteria</taxon>
        <taxon>Pseudomonadati</taxon>
        <taxon>Pseudomonadota</taxon>
        <taxon>Betaproteobacteria</taxon>
        <taxon>Burkholderiales</taxon>
        <taxon>Comamonadaceae</taxon>
        <taxon>Serpentinimonas</taxon>
    </lineage>
</organism>
<feature type="domain" description="AMP-dependent ligase C-terminal" evidence="3">
    <location>
        <begin position="334"/>
        <end position="414"/>
    </location>
</feature>
<dbReference type="PANTHER" id="PTHR43845:SF1">
    <property type="entry name" value="BLR5969 PROTEIN"/>
    <property type="match status" value="1"/>
</dbReference>
<name>A0A060NIK1_9BURK</name>
<keyword evidence="5" id="KW-1185">Reference proteome</keyword>
<dbReference type="PANTHER" id="PTHR43845">
    <property type="entry name" value="BLR5969 PROTEIN"/>
    <property type="match status" value="1"/>
</dbReference>
<gene>
    <name evidence="4" type="ORF">SRAA_2047</name>
</gene>
<dbReference type="Gene3D" id="3.30.300.30">
    <property type="match status" value="1"/>
</dbReference>
<dbReference type="EMBL" id="AP014568">
    <property type="protein sequence ID" value="BAO81901.1"/>
    <property type="molecule type" value="Genomic_DNA"/>
</dbReference>
<dbReference type="InterPro" id="IPR028154">
    <property type="entry name" value="AMP-dep_Lig_C"/>
</dbReference>
<accession>A0A060NIK1</accession>
<evidence type="ECO:0000259" key="2">
    <source>
        <dbReference type="Pfam" id="PF00501"/>
    </source>
</evidence>
<dbReference type="RefSeq" id="WP_045532546.1">
    <property type="nucleotide sequence ID" value="NZ_AP014568.1"/>
</dbReference>
<dbReference type="KEGG" id="cbaa:SRAA_2047"/>
<dbReference type="HOGENOM" id="CLU_035301_1_3_4"/>
<sequence>MPAHFDARETRAPTEREAALLAALPAHVRHAQTHSAAYAELLAEVQPESINSRQALAQLPLLRKSDLHARQQASRAAGGDPFGGFSTIGWLGLRHPGGARRVYQSPGPIYEPEGLAPDYWRVARALVAAGFEPGELVHNCFSYHLTPGAWMMESGAQALGCTVIPGGVGNTEQQLAAIADLRPSGYTGTPSFLRILVEKAEQAGQRLSICKALVSGEAFPPSLRDWLQERGIAAYQCYATADAGVIAYETAARQGLVLDEQVLLEIVRPGTGDPLPEGEVGEVCVSVFNPDYPLLRFGTGDLSAILPGPCPTGRSNTRIKGWLGRADQTTKIKGMFVHPAQVAEIVRRHPEVRKARLVVSGAMADDHMKLQVELHTTSATDYARLAEALAQTLREVTKLRGQVELLAAEALPNDGKVIEDVRRYD</sequence>
<dbReference type="STRING" id="1458425.SRAA_2047"/>
<evidence type="ECO:0000256" key="1">
    <source>
        <dbReference type="SAM" id="Coils"/>
    </source>
</evidence>
<dbReference type="InterPro" id="IPR042099">
    <property type="entry name" value="ANL_N_sf"/>
</dbReference>
<keyword evidence="1" id="KW-0175">Coiled coil</keyword>
<dbReference type="Pfam" id="PF00501">
    <property type="entry name" value="AMP-binding"/>
    <property type="match status" value="1"/>
</dbReference>
<proteinExistence type="predicted"/>
<evidence type="ECO:0000259" key="3">
    <source>
        <dbReference type="Pfam" id="PF14535"/>
    </source>
</evidence>
<reference evidence="4 5" key="1">
    <citation type="journal article" date="2014" name="Nat. Commun.">
        <title>Physiological and genomic features of highly alkaliphilic hydrogen-utilizing Betaproteobacteria from a continental serpentinizing site.</title>
        <authorList>
            <person name="Suzuki S."/>
            <person name="Kuenen J.G."/>
            <person name="Schipper K."/>
            <person name="van der Velde S."/>
            <person name="Ishii S."/>
            <person name="Wu A."/>
            <person name="Sorokin D.Y."/>
            <person name="Tenney A."/>
            <person name="Meng X.Y."/>
            <person name="Morrill P.L."/>
            <person name="Kamagata Y."/>
            <person name="Muyzer G."/>
            <person name="Nealson K.H."/>
        </authorList>
    </citation>
    <scope>NUCLEOTIDE SEQUENCE [LARGE SCALE GENOMIC DNA]</scope>
    <source>
        <strain evidence="4 5">A1</strain>
    </source>
</reference>
<dbReference type="SUPFAM" id="SSF56801">
    <property type="entry name" value="Acetyl-CoA synthetase-like"/>
    <property type="match status" value="1"/>
</dbReference>
<feature type="domain" description="AMP-dependent synthetase/ligase" evidence="2">
    <location>
        <begin position="151"/>
        <end position="286"/>
    </location>
</feature>